<dbReference type="OrthoDB" id="431202at2759"/>
<dbReference type="EMBL" id="RCML01000256">
    <property type="protein sequence ID" value="KAG2983527.1"/>
    <property type="molecule type" value="Genomic_DNA"/>
</dbReference>
<feature type="transmembrane region" description="Helical" evidence="1">
    <location>
        <begin position="20"/>
        <end position="37"/>
    </location>
</feature>
<keyword evidence="8" id="KW-1185">Reference proteome</keyword>
<dbReference type="Proteomes" id="UP000697107">
    <property type="component" value="Unassembled WGS sequence"/>
</dbReference>
<dbReference type="AlphaFoldDB" id="A0A329RTZ8"/>
<dbReference type="Proteomes" id="UP000760860">
    <property type="component" value="Unassembled WGS sequence"/>
</dbReference>
<dbReference type="STRING" id="29920.A0A329RTZ8"/>
<dbReference type="Proteomes" id="UP000735874">
    <property type="component" value="Unassembled WGS sequence"/>
</dbReference>
<dbReference type="GO" id="GO:0016020">
    <property type="term" value="C:membrane"/>
    <property type="evidence" value="ECO:0007669"/>
    <property type="project" value="TreeGrafter"/>
</dbReference>
<dbReference type="EMBL" id="MJFZ01000508">
    <property type="protein sequence ID" value="RAW28173.1"/>
    <property type="molecule type" value="Genomic_DNA"/>
</dbReference>
<evidence type="ECO:0000313" key="3">
    <source>
        <dbReference type="EMBL" id="KAG2943590.1"/>
    </source>
</evidence>
<evidence type="ECO:0000313" key="6">
    <source>
        <dbReference type="EMBL" id="KAG3219238.1"/>
    </source>
</evidence>
<dbReference type="InterPro" id="IPR022127">
    <property type="entry name" value="STIMATE/YPL162C"/>
</dbReference>
<dbReference type="PANTHER" id="PTHR31735">
    <property type="entry name" value="VACUOLAR MEMBRANE PROTEIN YPL162C"/>
    <property type="match status" value="1"/>
</dbReference>
<evidence type="ECO:0000313" key="2">
    <source>
        <dbReference type="EMBL" id="KAG2868453.1"/>
    </source>
</evidence>
<feature type="transmembrane region" description="Helical" evidence="1">
    <location>
        <begin position="58"/>
        <end position="78"/>
    </location>
</feature>
<dbReference type="VEuPathDB" id="FungiDB:PC110_g15441"/>
<reference evidence="2" key="2">
    <citation type="submission" date="2018-10" db="EMBL/GenBank/DDBJ databases">
        <title>Effector identification in a new, highly contiguous assembly of the strawberry crown rot pathogen Phytophthora cactorum.</title>
        <authorList>
            <person name="Armitage A.D."/>
            <person name="Nellist C.F."/>
            <person name="Bates H."/>
            <person name="Vickerstaff R.J."/>
            <person name="Harrison R.J."/>
        </authorList>
    </citation>
    <scope>NUCLEOTIDE SEQUENCE</scope>
    <source>
        <strain evidence="2">15-7</strain>
        <strain evidence="3">4032</strain>
        <strain evidence="4">4040</strain>
        <strain evidence="5">P415</strain>
        <strain evidence="6">P421</strain>
    </source>
</reference>
<dbReference type="EMBL" id="RCMV01000320">
    <property type="protein sequence ID" value="KAG3219238.1"/>
    <property type="molecule type" value="Genomic_DNA"/>
</dbReference>
<dbReference type="PANTHER" id="PTHR31735:SF1">
    <property type="entry name" value="VACUOLAR MEMBRANE PROTEIN YPL162C"/>
    <property type="match status" value="1"/>
</dbReference>
<name>A0A329RTZ8_9STRA</name>
<evidence type="ECO:0000313" key="7">
    <source>
        <dbReference type="EMBL" id="RAW28173.1"/>
    </source>
</evidence>
<keyword evidence="1" id="KW-0812">Transmembrane</keyword>
<sequence length="257" mass="29296">MMVLDSSDDHCHLFTDVFGRMLQLLLACIAIFMLYIKRKLEFPIRPIKVWAMDVSKQSLGALYIHSVSVILSIVLVAASTENYDECGIYLVNYVLDTTWGGFIMIVFLRMIDNVAARFGLLDIARCGDYGDPPQMRIWWTQFFAYLLALTLMKIVDVLILWTFLPDIAYFATRLFSAFKHHRHLELSLVMLVIPGCCTSAQFWIVDSYLKSDDKQLKFMPAIADDNEKRWISQDVVVGLPPPPLSQGDESVKSVSPL</sequence>
<dbReference type="Pfam" id="PF12400">
    <property type="entry name" value="STIMATE"/>
    <property type="match status" value="1"/>
</dbReference>
<dbReference type="EMBL" id="RCMG01000011">
    <property type="protein sequence ID" value="KAG2868453.1"/>
    <property type="molecule type" value="Genomic_DNA"/>
</dbReference>
<comment type="caution">
    <text evidence="7">The sequence shown here is derived from an EMBL/GenBank/DDBJ whole genome shotgun (WGS) entry which is preliminary data.</text>
</comment>
<dbReference type="Proteomes" id="UP000251314">
    <property type="component" value="Unassembled WGS sequence"/>
</dbReference>
<dbReference type="EMBL" id="RCMK01000010">
    <property type="protein sequence ID" value="KAG2954733.1"/>
    <property type="molecule type" value="Genomic_DNA"/>
</dbReference>
<organism evidence="7 8">
    <name type="scientific">Phytophthora cactorum</name>
    <dbReference type="NCBI Taxonomy" id="29920"/>
    <lineage>
        <taxon>Eukaryota</taxon>
        <taxon>Sar</taxon>
        <taxon>Stramenopiles</taxon>
        <taxon>Oomycota</taxon>
        <taxon>Peronosporomycetes</taxon>
        <taxon>Peronosporales</taxon>
        <taxon>Peronosporaceae</taxon>
        <taxon>Phytophthora</taxon>
    </lineage>
</organism>
<gene>
    <name evidence="7" type="ORF">PC110_g15441</name>
    <name evidence="2" type="ORF">PC113_g1118</name>
    <name evidence="3" type="ORF">PC115_g766</name>
    <name evidence="4" type="ORF">PC117_g935</name>
    <name evidence="5" type="ORF">PC118_g9385</name>
    <name evidence="6" type="ORF">PC129_g9970</name>
</gene>
<reference evidence="7 8" key="1">
    <citation type="submission" date="2018-01" db="EMBL/GenBank/DDBJ databases">
        <title>Draft genome of the strawberry crown rot pathogen Phytophthora cactorum.</title>
        <authorList>
            <person name="Armitage A.D."/>
            <person name="Lysoe E."/>
            <person name="Nellist C.F."/>
            <person name="Harrison R.J."/>
            <person name="Brurberg M.B."/>
        </authorList>
    </citation>
    <scope>NUCLEOTIDE SEQUENCE [LARGE SCALE GENOMIC DNA]</scope>
    <source>
        <strain evidence="7 8">10300</strain>
    </source>
</reference>
<evidence type="ECO:0000313" key="8">
    <source>
        <dbReference type="Proteomes" id="UP000251314"/>
    </source>
</evidence>
<evidence type="ECO:0008006" key="9">
    <source>
        <dbReference type="Google" id="ProtNLM"/>
    </source>
</evidence>
<dbReference type="EMBL" id="RCMI01000008">
    <property type="protein sequence ID" value="KAG2943590.1"/>
    <property type="molecule type" value="Genomic_DNA"/>
</dbReference>
<dbReference type="Proteomes" id="UP000736787">
    <property type="component" value="Unassembled WGS sequence"/>
</dbReference>
<evidence type="ECO:0000313" key="4">
    <source>
        <dbReference type="EMBL" id="KAG2954733.1"/>
    </source>
</evidence>
<feature type="transmembrane region" description="Helical" evidence="1">
    <location>
        <begin position="184"/>
        <end position="205"/>
    </location>
</feature>
<accession>A0A329RTZ8</accession>
<proteinExistence type="predicted"/>
<keyword evidence="1" id="KW-1133">Transmembrane helix</keyword>
<feature type="transmembrane region" description="Helical" evidence="1">
    <location>
        <begin position="142"/>
        <end position="164"/>
    </location>
</feature>
<evidence type="ECO:0000313" key="5">
    <source>
        <dbReference type="EMBL" id="KAG2983527.1"/>
    </source>
</evidence>
<protein>
    <recommendedName>
        <fullName evidence="9">Store-operated calcium entry regulator STIMATE</fullName>
    </recommendedName>
</protein>
<keyword evidence="1" id="KW-0472">Membrane</keyword>
<dbReference type="Proteomes" id="UP000774804">
    <property type="component" value="Unassembled WGS sequence"/>
</dbReference>
<evidence type="ECO:0000256" key="1">
    <source>
        <dbReference type="SAM" id="Phobius"/>
    </source>
</evidence>